<feature type="compositionally biased region" description="Low complexity" evidence="1">
    <location>
        <begin position="40"/>
        <end position="55"/>
    </location>
</feature>
<protein>
    <submittedName>
        <fullName evidence="3">Uncharacterized protein</fullName>
    </submittedName>
</protein>
<evidence type="ECO:0000256" key="1">
    <source>
        <dbReference type="SAM" id="MobiDB-lite"/>
    </source>
</evidence>
<dbReference type="EMBL" id="FMCW01000001">
    <property type="protein sequence ID" value="SCE65031.1"/>
    <property type="molecule type" value="Genomic_DNA"/>
</dbReference>
<feature type="compositionally biased region" description="Pro residues" evidence="1">
    <location>
        <begin position="94"/>
        <end position="108"/>
    </location>
</feature>
<dbReference type="AlphaFoldDB" id="A0A1C4U005"/>
<feature type="compositionally biased region" description="Low complexity" evidence="1">
    <location>
        <begin position="177"/>
        <end position="193"/>
    </location>
</feature>
<organism evidence="3 4">
    <name type="scientific">Micromonospora haikouensis</name>
    <dbReference type="NCBI Taxonomy" id="686309"/>
    <lineage>
        <taxon>Bacteria</taxon>
        <taxon>Bacillati</taxon>
        <taxon>Actinomycetota</taxon>
        <taxon>Actinomycetes</taxon>
        <taxon>Micromonosporales</taxon>
        <taxon>Micromonosporaceae</taxon>
        <taxon>Micromonospora</taxon>
    </lineage>
</organism>
<evidence type="ECO:0000313" key="4">
    <source>
        <dbReference type="Proteomes" id="UP000199375"/>
    </source>
</evidence>
<feature type="region of interest" description="Disordered" evidence="1">
    <location>
        <begin position="1"/>
        <end position="114"/>
    </location>
</feature>
<dbReference type="Proteomes" id="UP000199375">
    <property type="component" value="Unassembled WGS sequence"/>
</dbReference>
<feature type="region of interest" description="Disordered" evidence="1">
    <location>
        <begin position="149"/>
        <end position="193"/>
    </location>
</feature>
<feature type="transmembrane region" description="Helical" evidence="2">
    <location>
        <begin position="121"/>
        <end position="140"/>
    </location>
</feature>
<dbReference type="RefSeq" id="WP_091274645.1">
    <property type="nucleotide sequence ID" value="NZ_FMCW01000001.1"/>
</dbReference>
<gene>
    <name evidence="3" type="ORF">GA0070558_101312</name>
</gene>
<keyword evidence="2" id="KW-0812">Transmembrane</keyword>
<accession>A0A1C4U005</accession>
<evidence type="ECO:0000313" key="3">
    <source>
        <dbReference type="EMBL" id="SCE65031.1"/>
    </source>
</evidence>
<name>A0A1C4U005_9ACTN</name>
<evidence type="ECO:0000256" key="2">
    <source>
        <dbReference type="SAM" id="Phobius"/>
    </source>
</evidence>
<keyword evidence="2" id="KW-0472">Membrane</keyword>
<proteinExistence type="predicted"/>
<sequence>MSDERQGAERPIWNLRELVGDLADQIPQPPPGGTRPEGPAPASAATNAAIRATSAGPPARTAPAERDEPSERDEPLDPAAFGGLPVVPVDPATAPEPVPWRPLEPPTGDPQRPAGAALRKAAGLVLVVLLLLVGTAYGAYRMDPGAADGSTYDGPGPSPDPYSAPVAPGGDPPPSAEGSPDTGTPTTTPAPEDPEAAALTELSRLHEQDLPTISLDGRYVAQLASKSVGIVDPEQRAANGSHTFYASDILAEHQQLRTEFGGEARVILLLSTDYGRQQLYEGKPLWLTFAVVPADSKDGVDAWCRAQFPQLDGAELPNRCVPRRLRPPGT</sequence>
<reference evidence="3 4" key="1">
    <citation type="submission" date="2016-06" db="EMBL/GenBank/DDBJ databases">
        <authorList>
            <person name="Kjaerup R.B."/>
            <person name="Dalgaard T.S."/>
            <person name="Juul-Madsen H.R."/>
        </authorList>
    </citation>
    <scope>NUCLEOTIDE SEQUENCE [LARGE SCALE GENOMIC DNA]</scope>
    <source>
        <strain evidence="3 4">DSM 45626</strain>
    </source>
</reference>
<keyword evidence="2" id="KW-1133">Transmembrane helix</keyword>
<feature type="compositionally biased region" description="Basic and acidic residues" evidence="1">
    <location>
        <begin position="63"/>
        <end position="75"/>
    </location>
</feature>